<dbReference type="PROSITE" id="PS51352">
    <property type="entry name" value="THIOREDOXIN_2"/>
    <property type="match status" value="1"/>
</dbReference>
<evidence type="ECO:0000259" key="2">
    <source>
        <dbReference type="PROSITE" id="PS51352"/>
    </source>
</evidence>
<dbReference type="OrthoDB" id="983020at2"/>
<feature type="chain" id="PRO_5020483991" evidence="1">
    <location>
        <begin position="22"/>
        <end position="524"/>
    </location>
</feature>
<proteinExistence type="predicted"/>
<dbReference type="EMBL" id="SJSM01000022">
    <property type="protein sequence ID" value="TCC87851.1"/>
    <property type="molecule type" value="Genomic_DNA"/>
</dbReference>
<gene>
    <name evidence="3" type="ORF">EZ444_22230</name>
</gene>
<sequence>MKKQFTFLLFILFIANTTIFAQKNESRRPTFTFKPASNLDIPDTIKVFIKKGPVNLLKEGERLKIVPNPDGSFNFSPSFDQPIYWMQIGFQFQKKRQRPKVLIYYAEPGDNLNIVYKKDTTTAIGPIPRMTLSFSGIGSAKYRVVESLEKVNLELKKELSADLRGEFGKTNKSFVAKAESVNYAKSSEFSRYLESITRNIQISQQRRKDTLSKYQSHLTPKVFDFFKYELASPGYEPIFASTINYLFKVSKSNYFHKILTDFYFANKDYSVPEVNDSLFQYAASYKTSKLAEIMFEGTFKSQGKGLLFRDQYETIKKIKNSDLRQNLLAHYIYQPWFQQNVTDKETQDSCIRDAIKYIQSPILQAPVKEQLVFFKGAAVPDFSFTDVNGNKTTLADLKGKVWMIDFYFYGCKGCISFAERFKKEVYPQFSNNPDFKVLSVSVDAKREHWIAALNTNSYNEKEYLNLSAGSMAWRHPFLQHYNRTSFPFVLLVDRNGKLLERMEDFSPAVIIDEINKALILIKSK</sequence>
<accession>A0A4R0MMA6</accession>
<protein>
    <submittedName>
        <fullName evidence="3">TlpA family protein disulfide reductase</fullName>
    </submittedName>
</protein>
<dbReference type="InterPro" id="IPR050553">
    <property type="entry name" value="Thioredoxin_ResA/DsbE_sf"/>
</dbReference>
<dbReference type="AlphaFoldDB" id="A0A4R0MMA6"/>
<dbReference type="SUPFAM" id="SSF52833">
    <property type="entry name" value="Thioredoxin-like"/>
    <property type="match status" value="1"/>
</dbReference>
<keyword evidence="1" id="KW-0732">Signal</keyword>
<organism evidence="3 4">
    <name type="scientific">Pedobacter hiemivivus</name>
    <dbReference type="NCBI Taxonomy" id="2530454"/>
    <lineage>
        <taxon>Bacteria</taxon>
        <taxon>Pseudomonadati</taxon>
        <taxon>Bacteroidota</taxon>
        <taxon>Sphingobacteriia</taxon>
        <taxon>Sphingobacteriales</taxon>
        <taxon>Sphingobacteriaceae</taxon>
        <taxon>Pedobacter</taxon>
    </lineage>
</organism>
<name>A0A4R0MMA6_9SPHI</name>
<dbReference type="CDD" id="cd02966">
    <property type="entry name" value="TlpA_like_family"/>
    <property type="match status" value="1"/>
</dbReference>
<dbReference type="PANTHER" id="PTHR42852:SF13">
    <property type="entry name" value="PROTEIN DIPZ"/>
    <property type="match status" value="1"/>
</dbReference>
<evidence type="ECO:0000313" key="4">
    <source>
        <dbReference type="Proteomes" id="UP000291117"/>
    </source>
</evidence>
<dbReference type="RefSeq" id="WP_131611482.1">
    <property type="nucleotide sequence ID" value="NZ_SJSM01000022.1"/>
</dbReference>
<dbReference type="InterPro" id="IPR036249">
    <property type="entry name" value="Thioredoxin-like_sf"/>
</dbReference>
<dbReference type="InterPro" id="IPR012336">
    <property type="entry name" value="Thioredoxin-like_fold"/>
</dbReference>
<reference evidence="3 4" key="1">
    <citation type="submission" date="2019-02" db="EMBL/GenBank/DDBJ databases">
        <title>Pedobacter sp. RP-3-8 sp. nov., isolated from Arctic soil.</title>
        <authorList>
            <person name="Dahal R.H."/>
        </authorList>
    </citation>
    <scope>NUCLEOTIDE SEQUENCE [LARGE SCALE GENOMIC DNA]</scope>
    <source>
        <strain evidence="3 4">RP-3-8</strain>
    </source>
</reference>
<dbReference type="Gene3D" id="3.40.30.10">
    <property type="entry name" value="Glutaredoxin"/>
    <property type="match status" value="1"/>
</dbReference>
<feature type="domain" description="Thioredoxin" evidence="2">
    <location>
        <begin position="373"/>
        <end position="523"/>
    </location>
</feature>
<evidence type="ECO:0000313" key="3">
    <source>
        <dbReference type="EMBL" id="TCC87851.1"/>
    </source>
</evidence>
<dbReference type="PANTHER" id="PTHR42852">
    <property type="entry name" value="THIOL:DISULFIDE INTERCHANGE PROTEIN DSBE"/>
    <property type="match status" value="1"/>
</dbReference>
<comment type="caution">
    <text evidence="3">The sequence shown here is derived from an EMBL/GenBank/DDBJ whole genome shotgun (WGS) entry which is preliminary data.</text>
</comment>
<dbReference type="Proteomes" id="UP000291117">
    <property type="component" value="Unassembled WGS sequence"/>
</dbReference>
<feature type="signal peptide" evidence="1">
    <location>
        <begin position="1"/>
        <end position="21"/>
    </location>
</feature>
<dbReference type="InterPro" id="IPR013766">
    <property type="entry name" value="Thioredoxin_domain"/>
</dbReference>
<keyword evidence="4" id="KW-1185">Reference proteome</keyword>
<evidence type="ECO:0000256" key="1">
    <source>
        <dbReference type="SAM" id="SignalP"/>
    </source>
</evidence>
<dbReference type="Pfam" id="PF13905">
    <property type="entry name" value="Thioredoxin_8"/>
    <property type="match status" value="1"/>
</dbReference>